<evidence type="ECO:0000313" key="1">
    <source>
        <dbReference type="EMBL" id="KAH7285614.1"/>
    </source>
</evidence>
<reference evidence="1" key="1">
    <citation type="submission" date="2021-08" db="EMBL/GenBank/DDBJ databases">
        <title>WGS assembly of Ceratopteris richardii.</title>
        <authorList>
            <person name="Marchant D.B."/>
            <person name="Chen G."/>
            <person name="Jenkins J."/>
            <person name="Shu S."/>
            <person name="Leebens-Mack J."/>
            <person name="Grimwood J."/>
            <person name="Schmutz J."/>
            <person name="Soltis P."/>
            <person name="Soltis D."/>
            <person name="Chen Z.-H."/>
        </authorList>
    </citation>
    <scope>NUCLEOTIDE SEQUENCE</scope>
    <source>
        <strain evidence="1">Whitten #5841</strain>
        <tissue evidence="1">Leaf</tissue>
    </source>
</reference>
<dbReference type="EMBL" id="CM035438">
    <property type="protein sequence ID" value="KAH7285614.1"/>
    <property type="molecule type" value="Genomic_DNA"/>
</dbReference>
<protein>
    <submittedName>
        <fullName evidence="1">Uncharacterized protein</fullName>
    </submittedName>
</protein>
<sequence length="141" mass="16038">MMHHKCRGRFVMHLKDEKSLTRILIRWVLTRTALGGDCVNPSVSRRTAIFLFCSYLTQSTRFVLTSQRRLHIGMLITFHNTNNQVSQSSVNRNENNQVSNSLPFCVAIMGSGTFATCMFDYIVGCPYHPSAQAHHITSPLY</sequence>
<name>A0A8T2QPV3_CERRI</name>
<keyword evidence="2" id="KW-1185">Reference proteome</keyword>
<accession>A0A8T2QPV3</accession>
<proteinExistence type="predicted"/>
<gene>
    <name evidence="1" type="ORF">KP509_33G037000</name>
</gene>
<evidence type="ECO:0000313" key="2">
    <source>
        <dbReference type="Proteomes" id="UP000825935"/>
    </source>
</evidence>
<dbReference type="Proteomes" id="UP000825935">
    <property type="component" value="Chromosome 33"/>
</dbReference>
<comment type="caution">
    <text evidence="1">The sequence shown here is derived from an EMBL/GenBank/DDBJ whole genome shotgun (WGS) entry which is preliminary data.</text>
</comment>
<organism evidence="1 2">
    <name type="scientific">Ceratopteris richardii</name>
    <name type="common">Triangle waterfern</name>
    <dbReference type="NCBI Taxonomy" id="49495"/>
    <lineage>
        <taxon>Eukaryota</taxon>
        <taxon>Viridiplantae</taxon>
        <taxon>Streptophyta</taxon>
        <taxon>Embryophyta</taxon>
        <taxon>Tracheophyta</taxon>
        <taxon>Polypodiopsida</taxon>
        <taxon>Polypodiidae</taxon>
        <taxon>Polypodiales</taxon>
        <taxon>Pteridineae</taxon>
        <taxon>Pteridaceae</taxon>
        <taxon>Parkerioideae</taxon>
        <taxon>Ceratopteris</taxon>
    </lineage>
</organism>
<dbReference type="AlphaFoldDB" id="A0A8T2QPV3"/>